<gene>
    <name evidence="2" type="ORF">KC01_LOCUS14760</name>
</gene>
<sequence length="107" mass="12633">MSLRESSRAALLWSAPQTRLWCRSVRTQTVDTDRGHRPWTQTVDIDRGHMWQSEKVLPLPERRRFSLWIHELWDSDRWRINAADVSQRNRSTAHAPQDLNTETSAVL</sequence>
<organism evidence="2 3">
    <name type="scientific">Knipowitschia caucasica</name>
    <name type="common">Caucasian dwarf goby</name>
    <name type="synonym">Pomatoschistus caucasicus</name>
    <dbReference type="NCBI Taxonomy" id="637954"/>
    <lineage>
        <taxon>Eukaryota</taxon>
        <taxon>Metazoa</taxon>
        <taxon>Chordata</taxon>
        <taxon>Craniata</taxon>
        <taxon>Vertebrata</taxon>
        <taxon>Euteleostomi</taxon>
        <taxon>Actinopterygii</taxon>
        <taxon>Neopterygii</taxon>
        <taxon>Teleostei</taxon>
        <taxon>Neoteleostei</taxon>
        <taxon>Acanthomorphata</taxon>
        <taxon>Gobiaria</taxon>
        <taxon>Gobiiformes</taxon>
        <taxon>Gobioidei</taxon>
        <taxon>Gobiidae</taxon>
        <taxon>Gobiinae</taxon>
        <taxon>Knipowitschia</taxon>
    </lineage>
</organism>
<proteinExistence type="predicted"/>
<evidence type="ECO:0000256" key="1">
    <source>
        <dbReference type="SAM" id="MobiDB-lite"/>
    </source>
</evidence>
<feature type="region of interest" description="Disordered" evidence="1">
    <location>
        <begin position="86"/>
        <end position="107"/>
    </location>
</feature>
<evidence type="ECO:0000313" key="2">
    <source>
        <dbReference type="EMBL" id="CAL1584408.1"/>
    </source>
</evidence>
<protein>
    <submittedName>
        <fullName evidence="2">Uncharacterized protein</fullName>
    </submittedName>
</protein>
<name>A0AAV2K7H3_KNICA</name>
<dbReference type="EMBL" id="OZ035838">
    <property type="protein sequence ID" value="CAL1584408.1"/>
    <property type="molecule type" value="Genomic_DNA"/>
</dbReference>
<keyword evidence="3" id="KW-1185">Reference proteome</keyword>
<accession>A0AAV2K7H3</accession>
<dbReference type="Proteomes" id="UP001497482">
    <property type="component" value="Chromosome 16"/>
</dbReference>
<reference evidence="2 3" key="1">
    <citation type="submission" date="2024-04" db="EMBL/GenBank/DDBJ databases">
        <authorList>
            <person name="Waldvogel A.-M."/>
            <person name="Schoenle A."/>
        </authorList>
    </citation>
    <scope>NUCLEOTIDE SEQUENCE [LARGE SCALE GENOMIC DNA]</scope>
</reference>
<dbReference type="AlphaFoldDB" id="A0AAV2K7H3"/>
<evidence type="ECO:0000313" key="3">
    <source>
        <dbReference type="Proteomes" id="UP001497482"/>
    </source>
</evidence>